<keyword evidence="8" id="KW-1185">Reference proteome</keyword>
<organism evidence="7 8">
    <name type="scientific">Nitrosomonas mobilis</name>
    <dbReference type="NCBI Taxonomy" id="51642"/>
    <lineage>
        <taxon>Bacteria</taxon>
        <taxon>Pseudomonadati</taxon>
        <taxon>Pseudomonadota</taxon>
        <taxon>Betaproteobacteria</taxon>
        <taxon>Nitrosomonadales</taxon>
        <taxon>Nitrosomonadaceae</taxon>
        <taxon>Nitrosomonas</taxon>
    </lineage>
</organism>
<feature type="transmembrane region" description="Helical" evidence="5">
    <location>
        <begin position="167"/>
        <end position="187"/>
    </location>
</feature>
<dbReference type="EMBL" id="FMWO01000058">
    <property type="protein sequence ID" value="SCZ86194.1"/>
    <property type="molecule type" value="Genomic_DNA"/>
</dbReference>
<keyword evidence="3 5" id="KW-0472">Membrane</keyword>
<feature type="transmembrane region" description="Helical" evidence="5">
    <location>
        <begin position="296"/>
        <end position="317"/>
    </location>
</feature>
<evidence type="ECO:0000256" key="4">
    <source>
        <dbReference type="SAM" id="MobiDB-lite"/>
    </source>
</evidence>
<dbReference type="Proteomes" id="UP000198729">
    <property type="component" value="Unassembled WGS sequence"/>
</dbReference>
<evidence type="ECO:0000256" key="3">
    <source>
        <dbReference type="ARBA" id="ARBA00023136"/>
    </source>
</evidence>
<feature type="transmembrane region" description="Helical" evidence="5">
    <location>
        <begin position="270"/>
        <end position="290"/>
    </location>
</feature>
<dbReference type="AlphaFoldDB" id="A0A1G5SG75"/>
<dbReference type="PROSITE" id="PS50850">
    <property type="entry name" value="MFS"/>
    <property type="match status" value="1"/>
</dbReference>
<accession>A0A1G5SG75</accession>
<dbReference type="InterPro" id="IPR011701">
    <property type="entry name" value="MFS"/>
</dbReference>
<feature type="transmembrane region" description="Helical" evidence="5">
    <location>
        <begin position="137"/>
        <end position="155"/>
    </location>
</feature>
<dbReference type="Pfam" id="PF07690">
    <property type="entry name" value="MFS_1"/>
    <property type="match status" value="2"/>
</dbReference>
<feature type="transmembrane region" description="Helical" evidence="5">
    <location>
        <begin position="208"/>
        <end position="230"/>
    </location>
</feature>
<evidence type="ECO:0000256" key="5">
    <source>
        <dbReference type="SAM" id="Phobius"/>
    </source>
</evidence>
<dbReference type="Gene3D" id="1.20.1250.20">
    <property type="entry name" value="MFS general substrate transporter like domains"/>
    <property type="match status" value="2"/>
</dbReference>
<feature type="transmembrane region" description="Helical" evidence="5">
    <location>
        <begin position="39"/>
        <end position="63"/>
    </location>
</feature>
<dbReference type="GO" id="GO:0005886">
    <property type="term" value="C:plasma membrane"/>
    <property type="evidence" value="ECO:0007669"/>
    <property type="project" value="TreeGrafter"/>
</dbReference>
<feature type="region of interest" description="Disordered" evidence="4">
    <location>
        <begin position="400"/>
        <end position="425"/>
    </location>
</feature>
<feature type="transmembrane region" description="Helical" evidence="5">
    <location>
        <begin position="75"/>
        <end position="95"/>
    </location>
</feature>
<proteinExistence type="predicted"/>
<dbReference type="STRING" id="51642.NSMM_50009"/>
<evidence type="ECO:0000256" key="1">
    <source>
        <dbReference type="ARBA" id="ARBA00022692"/>
    </source>
</evidence>
<evidence type="ECO:0000313" key="8">
    <source>
        <dbReference type="Proteomes" id="UP000198729"/>
    </source>
</evidence>
<feature type="transmembrane region" description="Helical" evidence="5">
    <location>
        <begin position="12"/>
        <end position="33"/>
    </location>
</feature>
<feature type="transmembrane region" description="Helical" evidence="5">
    <location>
        <begin position="242"/>
        <end position="263"/>
    </location>
</feature>
<sequence>MTRNVREVIASVRSLLGGTAAFVAGNSLLGVVLPLRMEAAGYPVALTGAIMAAYYLGLALGGLRGKRVILRIGHIRAFAVFAALTAAITLAYAYATISHPAAWVLLRIINGFCIAGLTAIIESWLNTKSSNKTRGRVLGFYMLAYYLSMAFGQTLVNLTDVGKPDLFMLASSLIVLSLVPIAMTRLVEPNLSESHALNIKDLYSASPPGIVGAGVAGLIVGSFYALGVVFATRIGLSVSEAALFMSTVVLGGLAFQFPIGVLADRYDRRVVISVTLLAVSITWGLLAGIVASGLPFFVLLSMALWFGGAMSSLYPLCVAETFDRLERRYYVAASGRLLMIYSIGATLGPLFASTLMSIYGPSSFFMFESAVALLYAVFVLVRILQRPSLPVDKREKYTPLPDAAPISMGLDPRIDPDYEGEDGRV</sequence>
<evidence type="ECO:0000259" key="6">
    <source>
        <dbReference type="PROSITE" id="PS50850"/>
    </source>
</evidence>
<evidence type="ECO:0000256" key="2">
    <source>
        <dbReference type="ARBA" id="ARBA00022989"/>
    </source>
</evidence>
<dbReference type="SUPFAM" id="SSF103473">
    <property type="entry name" value="MFS general substrate transporter"/>
    <property type="match status" value="1"/>
</dbReference>
<evidence type="ECO:0000313" key="7">
    <source>
        <dbReference type="EMBL" id="SCZ86194.1"/>
    </source>
</evidence>
<dbReference type="InterPro" id="IPR020846">
    <property type="entry name" value="MFS_dom"/>
</dbReference>
<feature type="transmembrane region" description="Helical" evidence="5">
    <location>
        <begin position="101"/>
        <end position="125"/>
    </location>
</feature>
<dbReference type="InterPro" id="IPR036259">
    <property type="entry name" value="MFS_trans_sf"/>
</dbReference>
<name>A0A1G5SG75_9PROT</name>
<feature type="domain" description="Major facilitator superfamily (MFS) profile" evidence="6">
    <location>
        <begin position="6"/>
        <end position="387"/>
    </location>
</feature>
<feature type="compositionally biased region" description="Basic and acidic residues" evidence="4">
    <location>
        <begin position="412"/>
        <end position="425"/>
    </location>
</feature>
<dbReference type="InterPro" id="IPR047200">
    <property type="entry name" value="MFS_YcaD-like"/>
</dbReference>
<keyword evidence="2 5" id="KW-1133">Transmembrane helix</keyword>
<dbReference type="PANTHER" id="PTHR23521:SF3">
    <property type="entry name" value="MFS TRANSPORTER"/>
    <property type="match status" value="1"/>
</dbReference>
<dbReference type="CDD" id="cd17477">
    <property type="entry name" value="MFS_YcaD_like"/>
    <property type="match status" value="1"/>
</dbReference>
<gene>
    <name evidence="7" type="ORF">NSMM_50009</name>
</gene>
<keyword evidence="1 5" id="KW-0812">Transmembrane</keyword>
<reference evidence="7 8" key="1">
    <citation type="submission" date="2016-10" db="EMBL/GenBank/DDBJ databases">
        <authorList>
            <person name="de Groot N.N."/>
        </authorList>
    </citation>
    <scope>NUCLEOTIDE SEQUENCE [LARGE SCALE GENOMIC DNA]</scope>
    <source>
        <strain evidence="7">1</strain>
    </source>
</reference>
<dbReference type="PANTHER" id="PTHR23521">
    <property type="entry name" value="TRANSPORTER MFS SUPERFAMILY"/>
    <property type="match status" value="1"/>
</dbReference>
<feature type="transmembrane region" description="Helical" evidence="5">
    <location>
        <begin position="365"/>
        <end position="384"/>
    </location>
</feature>
<protein>
    <submittedName>
        <fullName evidence="7">Transmembrane transport protein</fullName>
    </submittedName>
</protein>
<feature type="transmembrane region" description="Helical" evidence="5">
    <location>
        <begin position="338"/>
        <end position="359"/>
    </location>
</feature>
<dbReference type="GO" id="GO:0022857">
    <property type="term" value="F:transmembrane transporter activity"/>
    <property type="evidence" value="ECO:0007669"/>
    <property type="project" value="InterPro"/>
</dbReference>